<dbReference type="GeneID" id="28870583"/>
<keyword evidence="3" id="KW-1185">Reference proteome</keyword>
<dbReference type="AlphaFoldDB" id="A0A1B7XYH6"/>
<evidence type="ECO:0000313" key="3">
    <source>
        <dbReference type="Proteomes" id="UP000092177"/>
    </source>
</evidence>
<dbReference type="EMBL" id="LTAN01000008">
    <property type="protein sequence ID" value="OBR04799.1"/>
    <property type="molecule type" value="Genomic_DNA"/>
</dbReference>
<organism evidence="2 3">
    <name type="scientific">Colletotrichum higginsianum (strain IMI 349063)</name>
    <name type="common">Crucifer anthracnose fungus</name>
    <dbReference type="NCBI Taxonomy" id="759273"/>
    <lineage>
        <taxon>Eukaryota</taxon>
        <taxon>Fungi</taxon>
        <taxon>Dikarya</taxon>
        <taxon>Ascomycota</taxon>
        <taxon>Pezizomycotina</taxon>
        <taxon>Sordariomycetes</taxon>
        <taxon>Hypocreomycetidae</taxon>
        <taxon>Glomerellales</taxon>
        <taxon>Glomerellaceae</taxon>
        <taxon>Colletotrichum</taxon>
        <taxon>Colletotrichum destructivum species complex</taxon>
    </lineage>
</organism>
<reference evidence="3" key="1">
    <citation type="journal article" date="2017" name="BMC Genomics">
        <title>Gapless genome assembly of Colletotrichum higginsianum reveals chromosome structure and association of transposable elements with secondary metabolite gene clusters.</title>
        <authorList>
            <person name="Dallery J.-F."/>
            <person name="Lapalu N."/>
            <person name="Zampounis A."/>
            <person name="Pigne S."/>
            <person name="Luyten I."/>
            <person name="Amselem J."/>
            <person name="Wittenberg A.H.J."/>
            <person name="Zhou S."/>
            <person name="de Queiroz M.V."/>
            <person name="Robin G.P."/>
            <person name="Auger A."/>
            <person name="Hainaut M."/>
            <person name="Henrissat B."/>
            <person name="Kim K.-T."/>
            <person name="Lee Y.-H."/>
            <person name="Lespinet O."/>
            <person name="Schwartz D.C."/>
            <person name="Thon M.R."/>
            <person name="O'Connell R.J."/>
        </authorList>
    </citation>
    <scope>NUCLEOTIDE SEQUENCE [LARGE SCALE GENOMIC DNA]</scope>
    <source>
        <strain evidence="3">IMI 349063</strain>
    </source>
</reference>
<name>A0A1B7XYH6_COLHI</name>
<sequence>MSGPMEGIAASKPPIVQSILKDDHLPVVIARGSRKLHGVSDSARHCRLPSRLIHEEDQDCYGKKANEFVAANDFHILENQTVTTPDPSLKFHYTEADCARSIEAHINDPVMKTIVAGYQSNRETKFFDIISQTQNSTTTVITGAERIQPSDTPGKITLIPDWNAECRLTQEDGTVKTSALVMEYKNRNLLPCKDFEEEARLGDSEEYLEIATQALVMHPFIQSPDDMPDSSSNPWDEYMADDREEEGTFSDEISEGDVEEVLEPALREASTDAPEGTSVEPPQTTVLGLPPPSRFKKLVKACLTQASSYAQLKRARRVIMNCWNAIIILHFRDMDMKETAIEQLRAGPGQTCSIVIKKKNPKEFPRQVLGA</sequence>
<evidence type="ECO:0000256" key="1">
    <source>
        <dbReference type="SAM" id="MobiDB-lite"/>
    </source>
</evidence>
<dbReference type="RefSeq" id="XP_018153317.1">
    <property type="nucleotide sequence ID" value="XM_018306476.1"/>
</dbReference>
<feature type="region of interest" description="Disordered" evidence="1">
    <location>
        <begin position="268"/>
        <end position="290"/>
    </location>
</feature>
<comment type="caution">
    <text evidence="2">The sequence shown here is derived from an EMBL/GenBank/DDBJ whole genome shotgun (WGS) entry which is preliminary data.</text>
</comment>
<proteinExistence type="predicted"/>
<gene>
    <name evidence="2" type="ORF">CH63R_11502</name>
</gene>
<protein>
    <submittedName>
        <fullName evidence="2">Mynd finger family protein</fullName>
    </submittedName>
</protein>
<dbReference type="Proteomes" id="UP000092177">
    <property type="component" value="Chromosome 8"/>
</dbReference>
<accession>A0A1B7XYH6</accession>
<dbReference type="VEuPathDB" id="FungiDB:CH63R_11502"/>
<evidence type="ECO:0000313" key="2">
    <source>
        <dbReference type="EMBL" id="OBR04799.1"/>
    </source>
</evidence>
<dbReference type="KEGG" id="chig:CH63R_11502"/>